<proteinExistence type="predicted"/>
<dbReference type="PANTHER" id="PTHR33428:SF14">
    <property type="entry name" value="CARBOXYLESTERASE TYPE B DOMAIN-CONTAINING PROTEIN"/>
    <property type="match status" value="1"/>
</dbReference>
<comment type="caution">
    <text evidence="1">The sequence shown here is derived from an EMBL/GenBank/DDBJ whole genome shotgun (WGS) entry which is preliminary data.</text>
</comment>
<protein>
    <recommendedName>
        <fullName evidence="3">Chlorophyllase</fullName>
    </recommendedName>
</protein>
<reference evidence="2" key="1">
    <citation type="journal article" date="2019" name="Int. J. Syst. Evol. Microbiol.">
        <title>The Global Catalogue of Microorganisms (GCM) 10K type strain sequencing project: providing services to taxonomists for standard genome sequencing and annotation.</title>
        <authorList>
            <consortium name="The Broad Institute Genomics Platform"/>
            <consortium name="The Broad Institute Genome Sequencing Center for Infectious Disease"/>
            <person name="Wu L."/>
            <person name="Ma J."/>
        </authorList>
    </citation>
    <scope>NUCLEOTIDE SEQUENCE [LARGE SCALE GENOMIC DNA]</scope>
    <source>
        <strain evidence="2">JCM 12696</strain>
    </source>
</reference>
<name>A0ABP4FEW5_9ACTN</name>
<sequence length="321" mass="33879">MSESTPTYPADLFASPAPVLSVSPVVLSVPGRAVDLEVRVSAPVTGSDLPVILLSHGQGYSNHLSSLNGYAPLAHFWAAHGFVVIQPTHLSSRTLSLAPGTPGGPLHWRSRAEDMTHVLDRLDAIEAAVPQLPGRLDRSRVAVAGHSMGGHTASLLLGARLTDPDDGTEVNLAEPRIRAGVLLAAPGRGGDALNSSTAESFPFFLTTDFSEMTTPTLVVAGDKDDSAHLSVNGWEWHTDPYVLSPGPKSLLTLFDAEHGLGGVSGYDVAETTDESPERVSAVQRLTWAYLRTELYPGDPAWKETSAALTTGPAALGRIESK</sequence>
<evidence type="ECO:0000313" key="2">
    <source>
        <dbReference type="Proteomes" id="UP001501371"/>
    </source>
</evidence>
<dbReference type="PANTHER" id="PTHR33428">
    <property type="entry name" value="CHLOROPHYLLASE-2, CHLOROPLASTIC"/>
    <property type="match status" value="1"/>
</dbReference>
<gene>
    <name evidence="1" type="ORF">GCM10009654_29880</name>
</gene>
<dbReference type="SUPFAM" id="SSF53474">
    <property type="entry name" value="alpha/beta-Hydrolases"/>
    <property type="match status" value="1"/>
</dbReference>
<dbReference type="EMBL" id="BAAAKV010000024">
    <property type="protein sequence ID" value="GAA1170706.1"/>
    <property type="molecule type" value="Genomic_DNA"/>
</dbReference>
<evidence type="ECO:0008006" key="3">
    <source>
        <dbReference type="Google" id="ProtNLM"/>
    </source>
</evidence>
<evidence type="ECO:0000313" key="1">
    <source>
        <dbReference type="EMBL" id="GAA1170706.1"/>
    </source>
</evidence>
<accession>A0ABP4FEW5</accession>
<dbReference type="Proteomes" id="UP001501371">
    <property type="component" value="Unassembled WGS sequence"/>
</dbReference>
<organism evidence="1 2">
    <name type="scientific">Streptomyces hebeiensis</name>
    <dbReference type="NCBI Taxonomy" id="229486"/>
    <lineage>
        <taxon>Bacteria</taxon>
        <taxon>Bacillati</taxon>
        <taxon>Actinomycetota</taxon>
        <taxon>Actinomycetes</taxon>
        <taxon>Kitasatosporales</taxon>
        <taxon>Streptomycetaceae</taxon>
        <taxon>Streptomyces</taxon>
    </lineage>
</organism>
<dbReference type="Gene3D" id="3.40.50.1820">
    <property type="entry name" value="alpha/beta hydrolase"/>
    <property type="match status" value="1"/>
</dbReference>
<keyword evidence="2" id="KW-1185">Reference proteome</keyword>
<dbReference type="InterPro" id="IPR029058">
    <property type="entry name" value="AB_hydrolase_fold"/>
</dbReference>
<dbReference type="RefSeq" id="WP_344275835.1">
    <property type="nucleotide sequence ID" value="NZ_BAAAKV010000024.1"/>
</dbReference>